<keyword evidence="7" id="KW-1185">Reference proteome</keyword>
<keyword evidence="4 5" id="KW-0472">Membrane</keyword>
<feature type="transmembrane region" description="Helical" evidence="5">
    <location>
        <begin position="68"/>
        <end position="87"/>
    </location>
</feature>
<dbReference type="PANTHER" id="PTHR23291">
    <property type="entry name" value="BAX INHIBITOR-RELATED"/>
    <property type="match status" value="1"/>
</dbReference>
<evidence type="ECO:0000313" key="6">
    <source>
        <dbReference type="EMBL" id="KAB7499364.1"/>
    </source>
</evidence>
<evidence type="ECO:0000313" key="7">
    <source>
        <dbReference type="Proteomes" id="UP000326759"/>
    </source>
</evidence>
<dbReference type="GO" id="GO:0016020">
    <property type="term" value="C:membrane"/>
    <property type="evidence" value="ECO:0007669"/>
    <property type="project" value="UniProtKB-SubCell"/>
</dbReference>
<comment type="caution">
    <text evidence="6">The sequence shown here is derived from an EMBL/GenBank/DDBJ whole genome shotgun (WGS) entry which is preliminary data.</text>
</comment>
<evidence type="ECO:0000256" key="5">
    <source>
        <dbReference type="RuleBase" id="RU004379"/>
    </source>
</evidence>
<comment type="caution">
    <text evidence="5">Lacks conserved residue(s) required for the propagation of feature annotation.</text>
</comment>
<evidence type="ECO:0000256" key="4">
    <source>
        <dbReference type="ARBA" id="ARBA00023136"/>
    </source>
</evidence>
<proteinExistence type="inferred from homology"/>
<evidence type="ECO:0000256" key="3">
    <source>
        <dbReference type="ARBA" id="ARBA00022989"/>
    </source>
</evidence>
<accession>A0A5N5SYS4</accession>
<dbReference type="AlphaFoldDB" id="A0A5N5SYS4"/>
<comment type="similarity">
    <text evidence="5">Belongs to the BI1 family.</text>
</comment>
<dbReference type="Proteomes" id="UP000326759">
    <property type="component" value="Unassembled WGS sequence"/>
</dbReference>
<dbReference type="EMBL" id="SEYY01018429">
    <property type="protein sequence ID" value="KAB7499364.1"/>
    <property type="molecule type" value="Genomic_DNA"/>
</dbReference>
<evidence type="ECO:0000256" key="1">
    <source>
        <dbReference type="ARBA" id="ARBA00004141"/>
    </source>
</evidence>
<keyword evidence="2 5" id="KW-0812">Transmembrane</keyword>
<dbReference type="OrthoDB" id="7933078at2759"/>
<dbReference type="InterPro" id="IPR006214">
    <property type="entry name" value="Bax_inhibitor_1-related"/>
</dbReference>
<protein>
    <submittedName>
        <fullName evidence="6">Protein lifeguard 3</fullName>
    </submittedName>
</protein>
<reference evidence="6 7" key="1">
    <citation type="journal article" date="2019" name="PLoS Biol.">
        <title>Sex chromosomes control vertical transmission of feminizing Wolbachia symbionts in an isopod.</title>
        <authorList>
            <person name="Becking T."/>
            <person name="Chebbi M.A."/>
            <person name="Giraud I."/>
            <person name="Moumen B."/>
            <person name="Laverre T."/>
            <person name="Caubet Y."/>
            <person name="Peccoud J."/>
            <person name="Gilbert C."/>
            <person name="Cordaux R."/>
        </authorList>
    </citation>
    <scope>NUCLEOTIDE SEQUENCE [LARGE SCALE GENOMIC DNA]</scope>
    <source>
        <strain evidence="6">ANa2</strain>
        <tissue evidence="6">Whole body excluding digestive tract and cuticle</tissue>
    </source>
</reference>
<evidence type="ECO:0000256" key="2">
    <source>
        <dbReference type="ARBA" id="ARBA00022692"/>
    </source>
</evidence>
<feature type="transmembrane region" description="Helical" evidence="5">
    <location>
        <begin position="99"/>
        <end position="119"/>
    </location>
</feature>
<comment type="subcellular location">
    <subcellularLocation>
        <location evidence="1">Membrane</location>
        <topology evidence="1">Multi-pass membrane protein</topology>
    </subcellularLocation>
</comment>
<gene>
    <name evidence="6" type="primary">Tmbim1_0</name>
    <name evidence="6" type="ORF">Anas_09344</name>
</gene>
<sequence>MKEKFIIVNAAKSDPEAVYSPSESSYINIFEDKRIRHAFISKLIVTLGIMCLFIFVEEVNTYVRNNTTIFWVAFGLTFFCLIALICFGNLRRMFPLNYIFLGIFTLCEGILLGSASAVYDT</sequence>
<feature type="transmembrane region" description="Helical" evidence="5">
    <location>
        <begin position="39"/>
        <end position="56"/>
    </location>
</feature>
<organism evidence="6 7">
    <name type="scientific">Armadillidium nasatum</name>
    <dbReference type="NCBI Taxonomy" id="96803"/>
    <lineage>
        <taxon>Eukaryota</taxon>
        <taxon>Metazoa</taxon>
        <taxon>Ecdysozoa</taxon>
        <taxon>Arthropoda</taxon>
        <taxon>Crustacea</taxon>
        <taxon>Multicrustacea</taxon>
        <taxon>Malacostraca</taxon>
        <taxon>Eumalacostraca</taxon>
        <taxon>Peracarida</taxon>
        <taxon>Isopoda</taxon>
        <taxon>Oniscidea</taxon>
        <taxon>Crinocheta</taxon>
        <taxon>Armadillidiidae</taxon>
        <taxon>Armadillidium</taxon>
    </lineage>
</organism>
<keyword evidence="3 5" id="KW-1133">Transmembrane helix</keyword>
<name>A0A5N5SYS4_9CRUS</name>
<dbReference type="PANTHER" id="PTHR23291:SF47">
    <property type="entry name" value="TRANSMEMBRANE BAX INHIBITOR MOTIF CONTAINING 7"/>
    <property type="match status" value="1"/>
</dbReference>